<dbReference type="GO" id="GO:0006417">
    <property type="term" value="P:regulation of translation"/>
    <property type="evidence" value="ECO:0007669"/>
    <property type="project" value="UniProtKB-KW"/>
</dbReference>
<dbReference type="GO" id="GO:0003743">
    <property type="term" value="F:translation initiation factor activity"/>
    <property type="evidence" value="ECO:0007669"/>
    <property type="project" value="UniProtKB-KW"/>
</dbReference>
<evidence type="ECO:0000256" key="1">
    <source>
        <dbReference type="ARBA" id="ARBA00009860"/>
    </source>
</evidence>
<sequence length="76" mass="9205">MGTEVQMPRPDEPEAEANPQDSSQESEELPHELTVKHPLQYRWVLWYLKQDRLRKRDWEECLKEVACFETVEDFWA</sequence>
<protein>
    <submittedName>
        <fullName evidence="10">Protein Aster-A</fullName>
    </submittedName>
</protein>
<dbReference type="Gene3D" id="3.30.760.10">
    <property type="entry name" value="RNA Cap, Translation Initiation Factor Eif4e"/>
    <property type="match status" value="1"/>
</dbReference>
<proteinExistence type="inferred from homology"/>
<organism evidence="10">
    <name type="scientific">Soboliphyme baturini</name>
    <dbReference type="NCBI Taxonomy" id="241478"/>
    <lineage>
        <taxon>Eukaryota</taxon>
        <taxon>Metazoa</taxon>
        <taxon>Ecdysozoa</taxon>
        <taxon>Nematoda</taxon>
        <taxon>Enoplea</taxon>
        <taxon>Dorylaimia</taxon>
        <taxon>Dioctophymatida</taxon>
        <taxon>Dioctophymatoidea</taxon>
        <taxon>Soboliphymatidae</taxon>
        <taxon>Soboliphyme</taxon>
    </lineage>
</organism>
<dbReference type="Proteomes" id="UP000270296">
    <property type="component" value="Unassembled WGS sequence"/>
</dbReference>
<dbReference type="AlphaFoldDB" id="A0A183IAC7"/>
<evidence type="ECO:0000256" key="3">
    <source>
        <dbReference type="ARBA" id="ARBA00022845"/>
    </source>
</evidence>
<evidence type="ECO:0000256" key="5">
    <source>
        <dbReference type="ARBA" id="ARBA00022917"/>
    </source>
</evidence>
<dbReference type="GO" id="GO:0000340">
    <property type="term" value="F:RNA 7-methylguanosine cap binding"/>
    <property type="evidence" value="ECO:0007669"/>
    <property type="project" value="TreeGrafter"/>
</dbReference>
<evidence type="ECO:0000313" key="10">
    <source>
        <dbReference type="WBParaSite" id="SBAD_0000059301-mRNA-1"/>
    </source>
</evidence>
<keyword evidence="3" id="KW-0810">Translation regulation</keyword>
<accession>A0A183IAC7</accession>
<feature type="region of interest" description="Disordered" evidence="7">
    <location>
        <begin position="1"/>
        <end position="31"/>
    </location>
</feature>
<dbReference type="Pfam" id="PF01652">
    <property type="entry name" value="IF4E"/>
    <property type="match status" value="1"/>
</dbReference>
<dbReference type="GO" id="GO:0016281">
    <property type="term" value="C:eukaryotic translation initiation factor 4F complex"/>
    <property type="evidence" value="ECO:0007669"/>
    <property type="project" value="TreeGrafter"/>
</dbReference>
<evidence type="ECO:0000256" key="6">
    <source>
        <dbReference type="RuleBase" id="RU004374"/>
    </source>
</evidence>
<comment type="similarity">
    <text evidence="1 6">Belongs to the eukaryotic initiation factor 4E family.</text>
</comment>
<dbReference type="SUPFAM" id="SSF55418">
    <property type="entry name" value="eIF4e-like"/>
    <property type="match status" value="1"/>
</dbReference>
<dbReference type="PANTHER" id="PTHR11960">
    <property type="entry name" value="EUKARYOTIC TRANSLATION INITIATION FACTOR 4E RELATED"/>
    <property type="match status" value="1"/>
</dbReference>
<keyword evidence="5 6" id="KW-0648">Protein biosynthesis</keyword>
<evidence type="ECO:0000256" key="4">
    <source>
        <dbReference type="ARBA" id="ARBA00022884"/>
    </source>
</evidence>
<name>A0A183IAC7_9BILA</name>
<dbReference type="PANTHER" id="PTHR11960:SF8">
    <property type="entry name" value="EUKARYOTIC TRANSLATION INITIATION FACTOR 4E1-RELATED"/>
    <property type="match status" value="1"/>
</dbReference>
<keyword evidence="9" id="KW-1185">Reference proteome</keyword>
<keyword evidence="4 6" id="KW-0694">RNA-binding</keyword>
<reference evidence="10" key="1">
    <citation type="submission" date="2016-06" db="UniProtKB">
        <authorList>
            <consortium name="WormBaseParasite"/>
        </authorList>
    </citation>
    <scope>IDENTIFICATION</scope>
</reference>
<dbReference type="InterPro" id="IPR001040">
    <property type="entry name" value="TIF_eIF_4E"/>
</dbReference>
<keyword evidence="2 6" id="KW-0396">Initiation factor</keyword>
<dbReference type="InterPro" id="IPR023398">
    <property type="entry name" value="TIF_eIF4e-like"/>
</dbReference>
<reference evidence="8 9" key="2">
    <citation type="submission" date="2018-11" db="EMBL/GenBank/DDBJ databases">
        <authorList>
            <consortium name="Pathogen Informatics"/>
        </authorList>
    </citation>
    <scope>NUCLEOTIDE SEQUENCE [LARGE SCALE GENOMIC DNA]</scope>
</reference>
<dbReference type="OrthoDB" id="590761at2759"/>
<gene>
    <name evidence="8" type="ORF">SBAD_LOCUS571</name>
</gene>
<evidence type="ECO:0000313" key="8">
    <source>
        <dbReference type="EMBL" id="VDO85199.1"/>
    </source>
</evidence>
<dbReference type="EMBL" id="UZAM01001893">
    <property type="protein sequence ID" value="VDO85199.1"/>
    <property type="molecule type" value="Genomic_DNA"/>
</dbReference>
<evidence type="ECO:0000256" key="7">
    <source>
        <dbReference type="SAM" id="MobiDB-lite"/>
    </source>
</evidence>
<evidence type="ECO:0000256" key="2">
    <source>
        <dbReference type="ARBA" id="ARBA00022540"/>
    </source>
</evidence>
<dbReference type="WBParaSite" id="SBAD_0000059301-mRNA-1">
    <property type="protein sequence ID" value="SBAD_0000059301-mRNA-1"/>
    <property type="gene ID" value="SBAD_0000059301"/>
</dbReference>
<evidence type="ECO:0000313" key="9">
    <source>
        <dbReference type="Proteomes" id="UP000270296"/>
    </source>
</evidence>